<dbReference type="Proteomes" id="UP000235786">
    <property type="component" value="Unassembled WGS sequence"/>
</dbReference>
<dbReference type="AlphaFoldDB" id="A0A2J6RHI1"/>
<keyword evidence="3" id="KW-1185">Reference proteome</keyword>
<dbReference type="InterPro" id="IPR045518">
    <property type="entry name" value="2EXR"/>
</dbReference>
<sequence>MTSGEENEQRSPLSTFLRFSDLAIELRIQIWQHALPNRVIPVAIHHNPAVTMHSCLPLLENFCGQHDHCSAYNSDSGQPSSRVVCMFNGYFCLPDNTPDIEDDAIHNLSLACTESHGVVLLRYPGTMIIYREMWYPEQRHHRRQVRCSPATDTLVVTPGPGYNSELRHPSLSPIEPGGVYYPDLEKWFPQNADIFANFRYIISSFRSVVFDFLDNHKTTQHLMLSEAFDSIKFQQFLIFFERLEHLYLAANPRRWSTVMEWERVEDIEDARDGSTESTDLQNFVRVSNVGSAAGRRRRKALAGVGCFALKVCLIGSG</sequence>
<protein>
    <recommendedName>
        <fullName evidence="1">2EXR domain-containing protein</fullName>
    </recommendedName>
</protein>
<dbReference type="Pfam" id="PF20150">
    <property type="entry name" value="2EXR"/>
    <property type="match status" value="1"/>
</dbReference>
<evidence type="ECO:0000259" key="1">
    <source>
        <dbReference type="Pfam" id="PF20150"/>
    </source>
</evidence>
<feature type="domain" description="2EXR" evidence="1">
    <location>
        <begin position="16"/>
        <end position="154"/>
    </location>
</feature>
<dbReference type="OrthoDB" id="5061036at2759"/>
<dbReference type="EMBL" id="KZ613948">
    <property type="protein sequence ID" value="PMD37974.1"/>
    <property type="molecule type" value="Genomic_DNA"/>
</dbReference>
<proteinExistence type="predicted"/>
<evidence type="ECO:0000313" key="2">
    <source>
        <dbReference type="EMBL" id="PMD37974.1"/>
    </source>
</evidence>
<organism evidence="2 3">
    <name type="scientific">Hyaloscypha variabilis (strain UAMH 11265 / GT02V1 / F)</name>
    <name type="common">Meliniomyces variabilis</name>
    <dbReference type="NCBI Taxonomy" id="1149755"/>
    <lineage>
        <taxon>Eukaryota</taxon>
        <taxon>Fungi</taxon>
        <taxon>Dikarya</taxon>
        <taxon>Ascomycota</taxon>
        <taxon>Pezizomycotina</taxon>
        <taxon>Leotiomycetes</taxon>
        <taxon>Helotiales</taxon>
        <taxon>Hyaloscyphaceae</taxon>
        <taxon>Hyaloscypha</taxon>
        <taxon>Hyaloscypha variabilis</taxon>
    </lineage>
</organism>
<accession>A0A2J6RHI1</accession>
<name>A0A2J6RHI1_HYAVF</name>
<reference evidence="2 3" key="1">
    <citation type="submission" date="2016-04" db="EMBL/GenBank/DDBJ databases">
        <title>A degradative enzymes factory behind the ericoid mycorrhizal symbiosis.</title>
        <authorList>
            <consortium name="DOE Joint Genome Institute"/>
            <person name="Martino E."/>
            <person name="Morin E."/>
            <person name="Grelet G."/>
            <person name="Kuo A."/>
            <person name="Kohler A."/>
            <person name="Daghino S."/>
            <person name="Barry K."/>
            <person name="Choi C."/>
            <person name="Cichocki N."/>
            <person name="Clum A."/>
            <person name="Copeland A."/>
            <person name="Hainaut M."/>
            <person name="Haridas S."/>
            <person name="Labutti K."/>
            <person name="Lindquist E."/>
            <person name="Lipzen A."/>
            <person name="Khouja H.-R."/>
            <person name="Murat C."/>
            <person name="Ohm R."/>
            <person name="Olson A."/>
            <person name="Spatafora J."/>
            <person name="Veneault-Fourrey C."/>
            <person name="Henrissat B."/>
            <person name="Grigoriev I."/>
            <person name="Martin F."/>
            <person name="Perotto S."/>
        </authorList>
    </citation>
    <scope>NUCLEOTIDE SEQUENCE [LARGE SCALE GENOMIC DNA]</scope>
    <source>
        <strain evidence="2 3">F</strain>
    </source>
</reference>
<dbReference type="PANTHER" id="PTHR35910:SF6">
    <property type="entry name" value="2EXR DOMAIN-CONTAINING PROTEIN"/>
    <property type="match status" value="1"/>
</dbReference>
<dbReference type="PANTHER" id="PTHR35910">
    <property type="entry name" value="2EXR DOMAIN-CONTAINING PROTEIN"/>
    <property type="match status" value="1"/>
</dbReference>
<gene>
    <name evidence="2" type="ORF">L207DRAFT_555434</name>
</gene>
<evidence type="ECO:0000313" key="3">
    <source>
        <dbReference type="Proteomes" id="UP000235786"/>
    </source>
</evidence>